<feature type="transmembrane region" description="Helical" evidence="1">
    <location>
        <begin position="140"/>
        <end position="161"/>
    </location>
</feature>
<organism evidence="2 3">
    <name type="scientific">Neocallimastix californiae</name>
    <dbReference type="NCBI Taxonomy" id="1754190"/>
    <lineage>
        <taxon>Eukaryota</taxon>
        <taxon>Fungi</taxon>
        <taxon>Fungi incertae sedis</taxon>
        <taxon>Chytridiomycota</taxon>
        <taxon>Chytridiomycota incertae sedis</taxon>
        <taxon>Neocallimastigomycetes</taxon>
        <taxon>Neocallimastigales</taxon>
        <taxon>Neocallimastigaceae</taxon>
        <taxon>Neocallimastix</taxon>
    </lineage>
</organism>
<name>A0A1Y2BY71_9FUNG</name>
<gene>
    <name evidence="2" type="ORF">LY90DRAFT_510654</name>
</gene>
<feature type="transmembrane region" description="Helical" evidence="1">
    <location>
        <begin position="68"/>
        <end position="89"/>
    </location>
</feature>
<evidence type="ECO:0000313" key="2">
    <source>
        <dbReference type="EMBL" id="ORY39722.1"/>
    </source>
</evidence>
<keyword evidence="1" id="KW-0472">Membrane</keyword>
<reference evidence="2 3" key="1">
    <citation type="submission" date="2016-08" db="EMBL/GenBank/DDBJ databases">
        <title>A Parts List for Fungal Cellulosomes Revealed by Comparative Genomics.</title>
        <authorList>
            <consortium name="DOE Joint Genome Institute"/>
            <person name="Haitjema C.H."/>
            <person name="Gilmore S.P."/>
            <person name="Henske J.K."/>
            <person name="Solomon K.V."/>
            <person name="De Groot R."/>
            <person name="Kuo A."/>
            <person name="Mondo S.J."/>
            <person name="Salamov A.A."/>
            <person name="Labutti K."/>
            <person name="Zhao Z."/>
            <person name="Chiniquy J."/>
            <person name="Barry K."/>
            <person name="Brewer H.M."/>
            <person name="Purvine S.O."/>
            <person name="Wright A.T."/>
            <person name="Boxma B."/>
            <person name="Van Alen T."/>
            <person name="Hackstein J.H."/>
            <person name="Baker S.E."/>
            <person name="Grigoriev I.V."/>
            <person name="O'Malley M.A."/>
        </authorList>
    </citation>
    <scope>NUCLEOTIDE SEQUENCE [LARGE SCALE GENOMIC DNA]</scope>
    <source>
        <strain evidence="2 3">G1</strain>
    </source>
</reference>
<keyword evidence="1" id="KW-1133">Transmembrane helix</keyword>
<keyword evidence="1" id="KW-0812">Transmembrane</keyword>
<comment type="caution">
    <text evidence="2">The sequence shown here is derived from an EMBL/GenBank/DDBJ whole genome shotgun (WGS) entry which is preliminary data.</text>
</comment>
<dbReference type="AlphaFoldDB" id="A0A1Y2BY71"/>
<proteinExistence type="predicted"/>
<evidence type="ECO:0000256" key="1">
    <source>
        <dbReference type="SAM" id="Phobius"/>
    </source>
</evidence>
<keyword evidence="3" id="KW-1185">Reference proteome</keyword>
<accession>A0A1Y2BY71</accession>
<feature type="transmembrane region" description="Helical" evidence="1">
    <location>
        <begin position="33"/>
        <end position="56"/>
    </location>
</feature>
<evidence type="ECO:0000313" key="3">
    <source>
        <dbReference type="Proteomes" id="UP000193920"/>
    </source>
</evidence>
<feature type="transmembrane region" description="Helical" evidence="1">
    <location>
        <begin position="109"/>
        <end position="134"/>
    </location>
</feature>
<sequence length="169" mass="18856">MSVTTPKTIITSTSTSATTTTTLYESKISLAKWMVYDVIGNIGWILYLVFLGLSFVKKPEFMNSDVMLMIMWVSILPGLLIVMGVVELISERIVGLDYILPKVNLYRGFGALTLAGILGFFITLSGVIYGIMFIPTNTNLLYVWLMFIGSILLGIFAGLLFKEYKKIKK</sequence>
<dbReference type="EMBL" id="MCOG01000131">
    <property type="protein sequence ID" value="ORY39722.1"/>
    <property type="molecule type" value="Genomic_DNA"/>
</dbReference>
<dbReference type="OrthoDB" id="2153210at2759"/>
<protein>
    <submittedName>
        <fullName evidence="2">Uncharacterized protein</fullName>
    </submittedName>
</protein>
<dbReference type="Proteomes" id="UP000193920">
    <property type="component" value="Unassembled WGS sequence"/>
</dbReference>